<reference evidence="2" key="1">
    <citation type="journal article" date="2013" name="Ind. Biotechnol.">
        <title>Comparative genomics analysis of Trichoderma reesei strains.</title>
        <authorList>
            <person name="Koike H."/>
            <person name="Aerts A."/>
            <person name="LaButti K."/>
            <person name="Grigoriev I.V."/>
            <person name="Baker S.E."/>
        </authorList>
    </citation>
    <scope>NUCLEOTIDE SEQUENCE [LARGE SCALE GENOMIC DNA]</scope>
    <source>
        <strain evidence="2">ATCC 56765 / BCRC 32924 / NRRL 11460 / Rut C-30</strain>
    </source>
</reference>
<dbReference type="EMBL" id="KI911166">
    <property type="protein sequence ID" value="ETR97922.1"/>
    <property type="molecule type" value="Genomic_DNA"/>
</dbReference>
<dbReference type="HOGENOM" id="CLU_037224_0_0_1"/>
<evidence type="ECO:0000313" key="2">
    <source>
        <dbReference type="Proteomes" id="UP000024376"/>
    </source>
</evidence>
<protein>
    <submittedName>
        <fullName evidence="1">Uncharacterized protein</fullName>
    </submittedName>
</protein>
<organism evidence="1 2">
    <name type="scientific">Hypocrea jecorina (strain ATCC 56765 / BCRC 32924 / NRRL 11460 / Rut C-30)</name>
    <name type="common">Trichoderma reesei</name>
    <dbReference type="NCBI Taxonomy" id="1344414"/>
    <lineage>
        <taxon>Eukaryota</taxon>
        <taxon>Fungi</taxon>
        <taxon>Dikarya</taxon>
        <taxon>Ascomycota</taxon>
        <taxon>Pezizomycotina</taxon>
        <taxon>Sordariomycetes</taxon>
        <taxon>Hypocreomycetidae</taxon>
        <taxon>Hypocreales</taxon>
        <taxon>Hypocreaceae</taxon>
        <taxon>Trichoderma</taxon>
    </lineage>
</organism>
<dbReference type="Pfam" id="PF11017">
    <property type="entry name" value="DUF2855"/>
    <property type="match status" value="1"/>
</dbReference>
<dbReference type="KEGG" id="trr:M419DRAFT_90358"/>
<dbReference type="Proteomes" id="UP000024376">
    <property type="component" value="Unassembled WGS sequence"/>
</dbReference>
<evidence type="ECO:0000313" key="1">
    <source>
        <dbReference type="EMBL" id="ETR97922.1"/>
    </source>
</evidence>
<sequence length="419" mass="45986">MALPAPQIQMLEKADYTKQHLITLHDAYPLPQLTAGDIRIRSRIISITTNNFTYARLGHLLGWWDVWAVPPSLPAPYNDTSKYGRVSAWGYCEVIESQNDKVPIGTKLYGYLPIGDYPEILQVAVDDDTGHVLEISERRAKQMRIYNRYLPYPPDTDLMADKSSRGLDSALLPFFETSYLLNRYAFAWDSTKLTHPLGLPLPWSSDDADLANAVVVMLGASGKTALSFAYQLRQSRPVDQQPRKLVAVGSVASRSFTEGTGLFDDVMLYAEASSATDATIAARLGIDANTKVLLINFAGRGTVDEDLHAVLTRVSKSVVVLIVGGDPQGGGSKLGALTKVPGSGVVMCNASGLRDSALETDGMAAYFERFQQEWSRFKERGAVQGFKLRWGKGMEEYTQGWDSLCAGSIDPTLGLVYEV</sequence>
<dbReference type="OrthoDB" id="192702at2759"/>
<proteinExistence type="predicted"/>
<dbReference type="InterPro" id="IPR021276">
    <property type="entry name" value="DUF2855"/>
</dbReference>
<gene>
    <name evidence="1" type="ORF">M419DRAFT_90358</name>
</gene>
<dbReference type="AlphaFoldDB" id="A0A024RYL9"/>
<name>A0A024RYL9_HYPJR</name>
<accession>A0A024RYL9</accession>